<dbReference type="InterPro" id="IPR051535">
    <property type="entry name" value="Siderophore_ABC-ATPase"/>
</dbReference>
<evidence type="ECO:0000256" key="1">
    <source>
        <dbReference type="ARBA" id="ARBA00004202"/>
    </source>
</evidence>
<dbReference type="Pfam" id="PF00005">
    <property type="entry name" value="ABC_tran"/>
    <property type="match status" value="1"/>
</dbReference>
<dbReference type="EMBL" id="QJJQ01000010">
    <property type="protein sequence ID" value="PXW85651.1"/>
    <property type="molecule type" value="Genomic_DNA"/>
</dbReference>
<keyword evidence="9" id="KW-0472">Membrane</keyword>
<keyword evidence="12" id="KW-1185">Reference proteome</keyword>
<accession>A0A2V3VXP9</accession>
<organism evidence="11 12">
    <name type="scientific">Pseudogracilibacillus auburnensis</name>
    <dbReference type="NCBI Taxonomy" id="1494959"/>
    <lineage>
        <taxon>Bacteria</taxon>
        <taxon>Bacillati</taxon>
        <taxon>Bacillota</taxon>
        <taxon>Bacilli</taxon>
        <taxon>Bacillales</taxon>
        <taxon>Bacillaceae</taxon>
        <taxon>Pseudogracilibacillus</taxon>
    </lineage>
</organism>
<dbReference type="CDD" id="cd03214">
    <property type="entry name" value="ABC_Iron-Siderophores_B12_Hemin"/>
    <property type="match status" value="1"/>
</dbReference>
<dbReference type="GO" id="GO:0005524">
    <property type="term" value="F:ATP binding"/>
    <property type="evidence" value="ECO:0007669"/>
    <property type="project" value="UniProtKB-KW"/>
</dbReference>
<dbReference type="InterPro" id="IPR003439">
    <property type="entry name" value="ABC_transporter-like_ATP-bd"/>
</dbReference>
<dbReference type="Gene3D" id="3.40.50.300">
    <property type="entry name" value="P-loop containing nucleotide triphosphate hydrolases"/>
    <property type="match status" value="1"/>
</dbReference>
<keyword evidence="8" id="KW-0406">Ion transport</keyword>
<dbReference type="PANTHER" id="PTHR42771">
    <property type="entry name" value="IRON(3+)-HYDROXAMATE IMPORT ATP-BINDING PROTEIN FHUC"/>
    <property type="match status" value="1"/>
</dbReference>
<dbReference type="InterPro" id="IPR027417">
    <property type="entry name" value="P-loop_NTPase"/>
</dbReference>
<dbReference type="GO" id="GO:0016887">
    <property type="term" value="F:ATP hydrolysis activity"/>
    <property type="evidence" value="ECO:0007669"/>
    <property type="project" value="InterPro"/>
</dbReference>
<evidence type="ECO:0000256" key="2">
    <source>
        <dbReference type="ARBA" id="ARBA00022448"/>
    </source>
</evidence>
<comment type="subcellular location">
    <subcellularLocation>
        <location evidence="1">Cell membrane</location>
        <topology evidence="1">Peripheral membrane protein</topology>
    </subcellularLocation>
</comment>
<evidence type="ECO:0000256" key="7">
    <source>
        <dbReference type="ARBA" id="ARBA00023004"/>
    </source>
</evidence>
<dbReference type="SUPFAM" id="SSF52540">
    <property type="entry name" value="P-loop containing nucleoside triphosphate hydrolases"/>
    <property type="match status" value="1"/>
</dbReference>
<evidence type="ECO:0000256" key="3">
    <source>
        <dbReference type="ARBA" id="ARBA00022475"/>
    </source>
</evidence>
<dbReference type="PROSITE" id="PS00211">
    <property type="entry name" value="ABC_TRANSPORTER_1"/>
    <property type="match status" value="1"/>
</dbReference>
<keyword evidence="3" id="KW-1003">Cell membrane</keyword>
<evidence type="ECO:0000256" key="8">
    <source>
        <dbReference type="ARBA" id="ARBA00023065"/>
    </source>
</evidence>
<keyword evidence="4" id="KW-0410">Iron transport</keyword>
<dbReference type="FunFam" id="3.40.50.300:FF:000134">
    <property type="entry name" value="Iron-enterobactin ABC transporter ATP-binding protein"/>
    <property type="match status" value="1"/>
</dbReference>
<keyword evidence="2" id="KW-0813">Transport</keyword>
<dbReference type="GO" id="GO:0005886">
    <property type="term" value="C:plasma membrane"/>
    <property type="evidence" value="ECO:0007669"/>
    <property type="project" value="UniProtKB-SubCell"/>
</dbReference>
<reference evidence="11 12" key="1">
    <citation type="submission" date="2018-05" db="EMBL/GenBank/DDBJ databases">
        <title>Genomic Encyclopedia of Type Strains, Phase IV (KMG-IV): sequencing the most valuable type-strain genomes for metagenomic binning, comparative biology and taxonomic classification.</title>
        <authorList>
            <person name="Goeker M."/>
        </authorList>
    </citation>
    <scope>NUCLEOTIDE SEQUENCE [LARGE SCALE GENOMIC DNA]</scope>
    <source>
        <strain evidence="11 12">DSM 28556</strain>
    </source>
</reference>
<feature type="domain" description="ABC transporter" evidence="10">
    <location>
        <begin position="1"/>
        <end position="238"/>
    </location>
</feature>
<dbReference type="PROSITE" id="PS50893">
    <property type="entry name" value="ABC_TRANSPORTER_2"/>
    <property type="match status" value="1"/>
</dbReference>
<dbReference type="Proteomes" id="UP000247978">
    <property type="component" value="Unassembled WGS sequence"/>
</dbReference>
<comment type="caution">
    <text evidence="11">The sequence shown here is derived from an EMBL/GenBank/DDBJ whole genome shotgun (WGS) entry which is preliminary data.</text>
</comment>
<evidence type="ECO:0000256" key="9">
    <source>
        <dbReference type="ARBA" id="ARBA00023136"/>
    </source>
</evidence>
<dbReference type="InterPro" id="IPR017871">
    <property type="entry name" value="ABC_transporter-like_CS"/>
</dbReference>
<dbReference type="RefSeq" id="WP_110396107.1">
    <property type="nucleotide sequence ID" value="NZ_JBHUHB010000001.1"/>
</dbReference>
<gene>
    <name evidence="11" type="ORF">DFR56_110152</name>
</gene>
<evidence type="ECO:0000256" key="6">
    <source>
        <dbReference type="ARBA" id="ARBA00022840"/>
    </source>
</evidence>
<evidence type="ECO:0000259" key="10">
    <source>
        <dbReference type="PROSITE" id="PS50893"/>
    </source>
</evidence>
<keyword evidence="6 11" id="KW-0067">ATP-binding</keyword>
<evidence type="ECO:0000313" key="11">
    <source>
        <dbReference type="EMBL" id="PXW85651.1"/>
    </source>
</evidence>
<dbReference type="GO" id="GO:0006826">
    <property type="term" value="P:iron ion transport"/>
    <property type="evidence" value="ECO:0007669"/>
    <property type="project" value="UniProtKB-KW"/>
</dbReference>
<proteinExistence type="predicted"/>
<dbReference type="InterPro" id="IPR003593">
    <property type="entry name" value="AAA+_ATPase"/>
</dbReference>
<evidence type="ECO:0000256" key="4">
    <source>
        <dbReference type="ARBA" id="ARBA00022496"/>
    </source>
</evidence>
<dbReference type="PANTHER" id="PTHR42771:SF10">
    <property type="entry name" value="FERRICHROME TRANSPORT ATP-BINDING PROTEIN FHUC"/>
    <property type="match status" value="1"/>
</dbReference>
<keyword evidence="5" id="KW-0547">Nucleotide-binding</keyword>
<keyword evidence="7" id="KW-0408">Iron</keyword>
<evidence type="ECO:0000256" key="5">
    <source>
        <dbReference type="ARBA" id="ARBA00022741"/>
    </source>
</evidence>
<evidence type="ECO:0000313" key="12">
    <source>
        <dbReference type="Proteomes" id="UP000247978"/>
    </source>
</evidence>
<dbReference type="AlphaFoldDB" id="A0A2V3VXP9"/>
<sequence length="256" mass="28787">MEINHITYSYDHKVNHLDDVSGKIDVGKVTTIIGPNGCGKSTLLGIMANNYVPLKGQIVMDGKSLITVKSKELAKKISVVHQHNSAPADMTVERLTSYGRLPYKSMFSSNKTTDKEVVEWAMEQTNLIDKRNKPINTLSGGERQRVWIAMTLAQQTPFLFLDEPTTYLDIYYQYEILELVKRLNKDQGLTIVMVLHDINQAIRYSDTIIVMKNGKIVTQGKPKEVITKSIIKKIYGVDVSVKEDEQAGLFTIPIGI</sequence>
<protein>
    <submittedName>
        <fullName evidence="11">Iron complex transport system ATP-binding protein</fullName>
    </submittedName>
</protein>
<dbReference type="SMART" id="SM00382">
    <property type="entry name" value="AAA"/>
    <property type="match status" value="1"/>
</dbReference>
<dbReference type="OrthoDB" id="9787851at2"/>
<name>A0A2V3VXP9_9BACI</name>